<keyword evidence="7 12" id="KW-0675">Receptor</keyword>
<feature type="transmembrane region" description="Helical" evidence="9">
    <location>
        <begin position="271"/>
        <end position="290"/>
    </location>
</feature>
<accession>A0ABM4B5B4</accession>
<evidence type="ECO:0000259" key="10">
    <source>
        <dbReference type="PROSITE" id="PS50262"/>
    </source>
</evidence>
<keyword evidence="2" id="KW-1003">Cell membrane</keyword>
<evidence type="ECO:0000256" key="5">
    <source>
        <dbReference type="ARBA" id="ARBA00023040"/>
    </source>
</evidence>
<evidence type="ECO:0000313" key="11">
    <source>
        <dbReference type="Proteomes" id="UP001652625"/>
    </source>
</evidence>
<dbReference type="GeneID" id="100203366"/>
<evidence type="ECO:0000256" key="2">
    <source>
        <dbReference type="ARBA" id="ARBA00022475"/>
    </source>
</evidence>
<proteinExistence type="predicted"/>
<evidence type="ECO:0000256" key="3">
    <source>
        <dbReference type="ARBA" id="ARBA00022692"/>
    </source>
</evidence>
<dbReference type="InterPro" id="IPR050569">
    <property type="entry name" value="TAAR"/>
</dbReference>
<feature type="transmembrane region" description="Helical" evidence="9">
    <location>
        <begin position="232"/>
        <end position="251"/>
    </location>
</feature>
<evidence type="ECO:0000313" key="13">
    <source>
        <dbReference type="RefSeq" id="XP_065644015.1"/>
    </source>
</evidence>
<comment type="subcellular location">
    <subcellularLocation>
        <location evidence="1">Cell membrane</location>
        <topology evidence="1">Multi-pass membrane protein</topology>
    </subcellularLocation>
</comment>
<dbReference type="PROSITE" id="PS50262">
    <property type="entry name" value="G_PROTEIN_RECEP_F1_2"/>
    <property type="match status" value="1"/>
</dbReference>
<organism evidence="11 12">
    <name type="scientific">Hydra vulgaris</name>
    <name type="common">Hydra</name>
    <name type="synonym">Hydra attenuata</name>
    <dbReference type="NCBI Taxonomy" id="6087"/>
    <lineage>
        <taxon>Eukaryota</taxon>
        <taxon>Metazoa</taxon>
        <taxon>Cnidaria</taxon>
        <taxon>Hydrozoa</taxon>
        <taxon>Hydroidolina</taxon>
        <taxon>Anthoathecata</taxon>
        <taxon>Aplanulata</taxon>
        <taxon>Hydridae</taxon>
        <taxon>Hydra</taxon>
    </lineage>
</organism>
<dbReference type="SUPFAM" id="SSF81321">
    <property type="entry name" value="Family A G protein-coupled receptor-like"/>
    <property type="match status" value="1"/>
</dbReference>
<keyword evidence="4 9" id="KW-1133">Transmembrane helix</keyword>
<gene>
    <name evidence="12 13" type="primary">LOC100203366</name>
</gene>
<feature type="transmembrane region" description="Helical" evidence="9">
    <location>
        <begin position="6"/>
        <end position="31"/>
    </location>
</feature>
<feature type="transmembrane region" description="Helical" evidence="9">
    <location>
        <begin position="43"/>
        <end position="62"/>
    </location>
</feature>
<keyword evidence="11" id="KW-1185">Reference proteome</keyword>
<sequence length="334" mass="38515">MNSSTAWFVSSLVCLVFTVFNILTVIVILCSKNQRNRVTTCPILYFLAASALQGFAAFPLYVFKKIAYKEDVPIWLCDASRFTYMHSGHVLKISLLLVSCDRLFAVKYPFKYREFVSRNKMIIIILISWFITVSIDSVPFFNKNEKFESCHYFPSHVWGFFVIICYDIFPFFIMVVSYITIWKIAARLSLADNSVIVDMNRNKDKSTLITTNTRSKSKVDILLQMKATKTSLTLIVVHIICWAPLGVFYTYDHFCKNCWSRANDLEEVRAAIKILSSTSSFFAPVIYCWFNHDFFKAAQTLLQKCGCIFLSYKNSDHKQKETLTLVHTASLNSN</sequence>
<evidence type="ECO:0000256" key="6">
    <source>
        <dbReference type="ARBA" id="ARBA00023136"/>
    </source>
</evidence>
<dbReference type="InterPro" id="IPR000276">
    <property type="entry name" value="GPCR_Rhodpsn"/>
</dbReference>
<evidence type="ECO:0000256" key="7">
    <source>
        <dbReference type="ARBA" id="ARBA00023170"/>
    </source>
</evidence>
<dbReference type="PRINTS" id="PR00237">
    <property type="entry name" value="GPCRRHODOPSN"/>
</dbReference>
<evidence type="ECO:0000256" key="8">
    <source>
        <dbReference type="ARBA" id="ARBA00023224"/>
    </source>
</evidence>
<keyword evidence="8" id="KW-0807">Transducer</keyword>
<dbReference type="Proteomes" id="UP001652625">
    <property type="component" value="Chromosome 01"/>
</dbReference>
<protein>
    <submittedName>
        <fullName evidence="12 13">Octopamine receptor beta-2R</fullName>
    </submittedName>
</protein>
<dbReference type="PANTHER" id="PTHR24249">
    <property type="entry name" value="HISTAMINE RECEPTOR-RELATED G-PROTEIN COUPLED RECEPTOR"/>
    <property type="match status" value="1"/>
</dbReference>
<keyword evidence="3 9" id="KW-0812">Transmembrane</keyword>
<dbReference type="CDD" id="cd00637">
    <property type="entry name" value="7tm_classA_rhodopsin-like"/>
    <property type="match status" value="1"/>
</dbReference>
<dbReference type="Gene3D" id="1.20.1070.10">
    <property type="entry name" value="Rhodopsin 7-helix transmembrane proteins"/>
    <property type="match status" value="1"/>
</dbReference>
<dbReference type="InterPro" id="IPR017452">
    <property type="entry name" value="GPCR_Rhodpsn_7TM"/>
</dbReference>
<evidence type="ECO:0000256" key="1">
    <source>
        <dbReference type="ARBA" id="ARBA00004651"/>
    </source>
</evidence>
<name>A0ABM4B5B4_HYDVU</name>
<feature type="transmembrane region" description="Helical" evidence="9">
    <location>
        <begin position="121"/>
        <end position="141"/>
    </location>
</feature>
<dbReference type="PANTHER" id="PTHR24249:SF372">
    <property type="entry name" value="G-PROTEIN COUPLED RECEPTORS FAMILY 1 PROFILE DOMAIN-CONTAINING PROTEIN"/>
    <property type="match status" value="1"/>
</dbReference>
<evidence type="ECO:0000256" key="4">
    <source>
        <dbReference type="ARBA" id="ARBA00022989"/>
    </source>
</evidence>
<keyword evidence="5" id="KW-0297">G-protein coupled receptor</keyword>
<feature type="transmembrane region" description="Helical" evidence="9">
    <location>
        <begin position="157"/>
        <end position="181"/>
    </location>
</feature>
<evidence type="ECO:0000256" key="9">
    <source>
        <dbReference type="SAM" id="Phobius"/>
    </source>
</evidence>
<dbReference type="Pfam" id="PF00001">
    <property type="entry name" value="7tm_1"/>
    <property type="match status" value="1"/>
</dbReference>
<reference evidence="11 12" key="1">
    <citation type="submission" date="2025-05" db="UniProtKB">
        <authorList>
            <consortium name="RefSeq"/>
        </authorList>
    </citation>
    <scope>NUCLEOTIDE SEQUENCE [LARGE SCALE GENOMIC DNA]</scope>
</reference>
<evidence type="ECO:0000313" key="12">
    <source>
        <dbReference type="RefSeq" id="XP_065644014.1"/>
    </source>
</evidence>
<dbReference type="RefSeq" id="XP_065644015.1">
    <property type="nucleotide sequence ID" value="XM_065787943.1"/>
</dbReference>
<feature type="domain" description="G-protein coupled receptors family 1 profile" evidence="10">
    <location>
        <begin position="20"/>
        <end position="287"/>
    </location>
</feature>
<dbReference type="RefSeq" id="XP_065644014.1">
    <property type="nucleotide sequence ID" value="XM_065787942.1"/>
</dbReference>
<keyword evidence="6 9" id="KW-0472">Membrane</keyword>